<evidence type="ECO:0000313" key="9">
    <source>
        <dbReference type="Proteomes" id="UP000245119"/>
    </source>
</evidence>
<evidence type="ECO:0000256" key="1">
    <source>
        <dbReference type="ARBA" id="ARBA00004370"/>
    </source>
</evidence>
<comment type="similarity">
    <text evidence="2">Belongs to the CD225/Dispanin family.</text>
</comment>
<proteinExistence type="inferred from homology"/>
<keyword evidence="5 7" id="KW-0472">Membrane</keyword>
<comment type="subcellular location">
    <subcellularLocation>
        <location evidence="1">Membrane</location>
    </subcellularLocation>
</comment>
<dbReference type="STRING" id="400727.A0A2T7PJJ9"/>
<dbReference type="InterPro" id="IPR051423">
    <property type="entry name" value="CD225/Dispanin"/>
</dbReference>
<feature type="region of interest" description="Disordered" evidence="6">
    <location>
        <begin position="1"/>
        <end position="30"/>
    </location>
</feature>
<name>A0A2T7PJJ9_POMCA</name>
<evidence type="ECO:0000256" key="7">
    <source>
        <dbReference type="SAM" id="Phobius"/>
    </source>
</evidence>
<evidence type="ECO:0000256" key="4">
    <source>
        <dbReference type="ARBA" id="ARBA00022989"/>
    </source>
</evidence>
<evidence type="ECO:0000256" key="5">
    <source>
        <dbReference type="ARBA" id="ARBA00023136"/>
    </source>
</evidence>
<evidence type="ECO:0008006" key="10">
    <source>
        <dbReference type="Google" id="ProtNLM"/>
    </source>
</evidence>
<feature type="transmembrane region" description="Helical" evidence="7">
    <location>
        <begin position="57"/>
        <end position="76"/>
    </location>
</feature>
<evidence type="ECO:0000256" key="3">
    <source>
        <dbReference type="ARBA" id="ARBA00022692"/>
    </source>
</evidence>
<sequence>MDPKQAGNQPGYPQEGSDAQPGYTVQPQKGHSYDHSAVIVTQPVASAPVVNSVPDNMGLAVFTTFFCCWLIGLFAIMKASEARTARATGSVELAQTLSRESRRLSLIGIGVGCIVIVITISRTALESGDIQRAQTLSQESRRLSLFSIIGGISNGPETSWGDVLTGFAAGNQPEYPQQGYDGGYASLPGYVAQPGYAAQPGYTVQPQQGHSYNHSAVVVTQPVAAIPVVNSVTDNMGLAIFTTICCCWPIGLFAIMKASESRTALASGDFQRAQTLSQESRRLSLFSIAGGCVSIVIVIIAVVVSITNRSSDYYYSY</sequence>
<dbReference type="PANTHER" id="PTHR14948:SF25">
    <property type="entry name" value="DUF4190 DOMAIN-CONTAINING PROTEIN"/>
    <property type="match status" value="1"/>
</dbReference>
<dbReference type="Pfam" id="PF04505">
    <property type="entry name" value="CD225"/>
    <property type="match status" value="2"/>
</dbReference>
<evidence type="ECO:0000256" key="6">
    <source>
        <dbReference type="SAM" id="MobiDB-lite"/>
    </source>
</evidence>
<protein>
    <recommendedName>
        <fullName evidence="10">Proline-rich transmembrane protein 1</fullName>
    </recommendedName>
</protein>
<keyword evidence="9" id="KW-1185">Reference proteome</keyword>
<accession>A0A2T7PJJ9</accession>
<evidence type="ECO:0000313" key="8">
    <source>
        <dbReference type="EMBL" id="PVD33588.1"/>
    </source>
</evidence>
<feature type="transmembrane region" description="Helical" evidence="7">
    <location>
        <begin position="283"/>
        <end position="307"/>
    </location>
</feature>
<dbReference type="OrthoDB" id="5989802at2759"/>
<feature type="transmembrane region" description="Helical" evidence="7">
    <location>
        <begin position="104"/>
        <end position="125"/>
    </location>
</feature>
<dbReference type="InterPro" id="IPR007593">
    <property type="entry name" value="CD225/Dispanin_fam"/>
</dbReference>
<feature type="transmembrane region" description="Helical" evidence="7">
    <location>
        <begin position="236"/>
        <end position="255"/>
    </location>
</feature>
<dbReference type="PANTHER" id="PTHR14948">
    <property type="entry name" value="NG5"/>
    <property type="match status" value="1"/>
</dbReference>
<dbReference type="Proteomes" id="UP000245119">
    <property type="component" value="Linkage Group LG3"/>
</dbReference>
<keyword evidence="4 7" id="KW-1133">Transmembrane helix</keyword>
<dbReference type="EMBL" id="PZQS01000003">
    <property type="protein sequence ID" value="PVD33588.1"/>
    <property type="molecule type" value="Genomic_DNA"/>
</dbReference>
<gene>
    <name evidence="8" type="ORF">C0Q70_04845</name>
</gene>
<dbReference type="GO" id="GO:0016020">
    <property type="term" value="C:membrane"/>
    <property type="evidence" value="ECO:0007669"/>
    <property type="project" value="UniProtKB-SubCell"/>
</dbReference>
<dbReference type="AlphaFoldDB" id="A0A2T7PJJ9"/>
<reference evidence="8 9" key="1">
    <citation type="submission" date="2018-04" db="EMBL/GenBank/DDBJ databases">
        <title>The genome of golden apple snail Pomacea canaliculata provides insight into stress tolerance and invasive adaptation.</title>
        <authorList>
            <person name="Liu C."/>
            <person name="Liu B."/>
            <person name="Ren Y."/>
            <person name="Zhang Y."/>
            <person name="Wang H."/>
            <person name="Li S."/>
            <person name="Jiang F."/>
            <person name="Yin L."/>
            <person name="Zhang G."/>
            <person name="Qian W."/>
            <person name="Fan W."/>
        </authorList>
    </citation>
    <scope>NUCLEOTIDE SEQUENCE [LARGE SCALE GENOMIC DNA]</scope>
    <source>
        <strain evidence="8">SZHN2017</strain>
        <tissue evidence="8">Muscle</tissue>
    </source>
</reference>
<keyword evidence="3 7" id="KW-0812">Transmembrane</keyword>
<evidence type="ECO:0000256" key="2">
    <source>
        <dbReference type="ARBA" id="ARBA00006843"/>
    </source>
</evidence>
<comment type="caution">
    <text evidence="8">The sequence shown here is derived from an EMBL/GenBank/DDBJ whole genome shotgun (WGS) entry which is preliminary data.</text>
</comment>
<organism evidence="8 9">
    <name type="scientific">Pomacea canaliculata</name>
    <name type="common">Golden apple snail</name>
    <dbReference type="NCBI Taxonomy" id="400727"/>
    <lineage>
        <taxon>Eukaryota</taxon>
        <taxon>Metazoa</taxon>
        <taxon>Spiralia</taxon>
        <taxon>Lophotrochozoa</taxon>
        <taxon>Mollusca</taxon>
        <taxon>Gastropoda</taxon>
        <taxon>Caenogastropoda</taxon>
        <taxon>Architaenioglossa</taxon>
        <taxon>Ampullarioidea</taxon>
        <taxon>Ampullariidae</taxon>
        <taxon>Pomacea</taxon>
    </lineage>
</organism>